<dbReference type="EMBL" id="JAVAMQ010000002">
    <property type="protein sequence ID" value="MDP5306156.1"/>
    <property type="molecule type" value="Genomic_DNA"/>
</dbReference>
<dbReference type="Pfam" id="PF00353">
    <property type="entry name" value="HemolysinCabind"/>
    <property type="match status" value="13"/>
</dbReference>
<sequence>MADIRGTTGADFIHRRGDGLSVPSRLNEVIGVTRDGDLLSGLAGNDVIHGDAGDDTILGGGGADRMFGGDGNDRYFVDVAGDAVTERAGAGNDRVYSLVDYTLGANVETLRLIGTAGNSGTGNGLGNRILGNDAANQLAGAGGDDVLVGGLGNDTLRGGDGNDAVWGNEGNDTIVGGDGNDTLGGEVGQNRMVGGLGDDTYLVGAARNTLVEGAGAGVDLVISDADHTLGANLDNLTLRGADSLSGTGNGLDNVIRGNAGSNLLRGLNGNDTLFAGNGADTLDGGQGADSMTGGAGGDTYVVDDAGDVVSEKVAKGPADTVQSQLNAYALGAQVEDLEFTGTGDFEGSGNGLDNGITGGAGDDRLRGLAGNDTLLGGNGDDTLDGGQGADRMTGGNGGDTYVVNDAGDVVNEKSGKGAPDLVQSQLNAYTLGGQVENLEFTGAGDFSGNGNTLDNRITGGAGDDTLNGRGGADTLIGGRGDDTYGVDDASEIVTEASGEGEDLIRTLLRTYTLGANLEDLEFTGTGRFTGTGNGLSNQITGGLENDRLFGLAGADGLYGGLGDDTLDGGAGADFMSGDEGDDTYVVDNANDSIQELANGGQDDLVLARLNSYTLGANVENLQFDGVGNFTGRGNGLGNQIVGGGGSDTLFGLAGSDTLFGGAGSDSLDGGAGADLLSGDAGDDTYVVDDANDMIQEAVSGGQSDLVLARLNSYSLGANLENLQFDGNGDFIGRGNNLNNQIVGGAGSDALSGLGGSDDLYGGAGDDTLDGGLGADFLSGDAGNDTYVVDNVQDVIQELASGGRADVVLARVNSYTLGANVEDLQFDGTGDFTGNGNAGANRITGGSGDDTLNGRGGADTLIGGRGDDTYGVDDASEVVTEAAGEGEDLIRTSLNAFTLAANFENLAFSGTGTFAGRGNDAANQITGGAGNDSLLGLAGNDALFGGGGNDTLMGGIGADFMSGDAGNDRFFVDNAGDTIQELSGGGDGDTVLSQLRSYTLTAQVENLTAAVLGDFTGTGNNLANVILAANGNDTLSGRAGNDTLQSSRGNDVLDGGIGDDEMTGGAGNDTYVVDSLGDVVIEGPTGGNDTVRTDLSGYTLSVGVENLVYTGSGAFSGIGNASANSITGGAGADTLDGSSGNDTIDGGAGSDRILVGNGADTFLFTSLGGSDRLVGTMGLEDSIAFDMSEMPIGDGDTVVENVGFANTGGRTWDSANEVVLLTGVRSFDDAGVADAMSRTAGNVTAGTTQLFVVASGGETGVYRHVSNGTRTVLEADLDLIFSVSSTDVRNFSFETETVFVA</sequence>
<comment type="caution">
    <text evidence="4">The sequence shown here is derived from an EMBL/GenBank/DDBJ whole genome shotgun (WGS) entry which is preliminary data.</text>
</comment>
<feature type="region of interest" description="Disordered" evidence="3">
    <location>
        <begin position="459"/>
        <end position="484"/>
    </location>
</feature>
<dbReference type="PANTHER" id="PTHR38340">
    <property type="entry name" value="S-LAYER PROTEIN"/>
    <property type="match status" value="1"/>
</dbReference>
<gene>
    <name evidence="4" type="ORF">Q5Y72_03470</name>
</gene>
<evidence type="ECO:0000256" key="1">
    <source>
        <dbReference type="ARBA" id="ARBA00004613"/>
    </source>
</evidence>
<comment type="subcellular location">
    <subcellularLocation>
        <location evidence="1">Secreted</location>
    </subcellularLocation>
</comment>
<protein>
    <recommendedName>
        <fullName evidence="6">Calcium-binding protein</fullName>
    </recommendedName>
</protein>
<keyword evidence="5" id="KW-1185">Reference proteome</keyword>
<dbReference type="PRINTS" id="PR00313">
    <property type="entry name" value="CABNDNGRPT"/>
</dbReference>
<dbReference type="InterPro" id="IPR050557">
    <property type="entry name" value="RTX_toxin/Mannuronan_C5-epim"/>
</dbReference>
<keyword evidence="2" id="KW-0964">Secreted</keyword>
<evidence type="ECO:0008006" key="6">
    <source>
        <dbReference type="Google" id="ProtNLM"/>
    </source>
</evidence>
<dbReference type="InterPro" id="IPR001343">
    <property type="entry name" value="Hemolysn_Ca-bd"/>
</dbReference>
<organism evidence="4 5">
    <name type="scientific">Paracoccus spongiarum</name>
    <dbReference type="NCBI Taxonomy" id="3064387"/>
    <lineage>
        <taxon>Bacteria</taxon>
        <taxon>Pseudomonadati</taxon>
        <taxon>Pseudomonadota</taxon>
        <taxon>Alphaproteobacteria</taxon>
        <taxon>Rhodobacterales</taxon>
        <taxon>Paracoccaceae</taxon>
        <taxon>Paracoccus</taxon>
    </lineage>
</organism>
<name>A0ABT9J8K9_9RHOB</name>
<dbReference type="InterPro" id="IPR011049">
    <property type="entry name" value="Serralysin-like_metalloprot_C"/>
</dbReference>
<dbReference type="Proteomes" id="UP001224997">
    <property type="component" value="Unassembled WGS sequence"/>
</dbReference>
<evidence type="ECO:0000256" key="2">
    <source>
        <dbReference type="ARBA" id="ARBA00022525"/>
    </source>
</evidence>
<evidence type="ECO:0000256" key="3">
    <source>
        <dbReference type="SAM" id="MobiDB-lite"/>
    </source>
</evidence>
<dbReference type="SUPFAM" id="SSF51120">
    <property type="entry name" value="beta-Roll"/>
    <property type="match status" value="11"/>
</dbReference>
<dbReference type="Gene3D" id="2.150.10.10">
    <property type="entry name" value="Serralysin-like metalloprotease, C-terminal"/>
    <property type="match status" value="7"/>
</dbReference>
<evidence type="ECO:0000313" key="5">
    <source>
        <dbReference type="Proteomes" id="UP001224997"/>
    </source>
</evidence>
<feature type="region of interest" description="Disordered" evidence="3">
    <location>
        <begin position="378"/>
        <end position="399"/>
    </location>
</feature>
<reference evidence="4 5" key="1">
    <citation type="submission" date="2023-08" db="EMBL/GenBank/DDBJ databases">
        <authorList>
            <person name="Park J.-S."/>
        </authorList>
    </citation>
    <scope>NUCLEOTIDE SEQUENCE [LARGE SCALE GENOMIC DNA]</scope>
    <source>
        <strain evidence="4 5">2205BS29-5</strain>
    </source>
</reference>
<dbReference type="PANTHER" id="PTHR38340:SF1">
    <property type="entry name" value="S-LAYER PROTEIN"/>
    <property type="match status" value="1"/>
</dbReference>
<accession>A0ABT9J8K9</accession>
<proteinExistence type="predicted"/>
<dbReference type="InterPro" id="IPR018511">
    <property type="entry name" value="Hemolysin-typ_Ca-bd_CS"/>
</dbReference>
<evidence type="ECO:0000313" key="4">
    <source>
        <dbReference type="EMBL" id="MDP5306156.1"/>
    </source>
</evidence>
<dbReference type="PROSITE" id="PS00330">
    <property type="entry name" value="HEMOLYSIN_CALCIUM"/>
    <property type="match status" value="17"/>
</dbReference>
<dbReference type="RefSeq" id="WP_305962021.1">
    <property type="nucleotide sequence ID" value="NZ_JAVAMQ010000002.1"/>
</dbReference>